<keyword evidence="1" id="KW-0472">Membrane</keyword>
<accession>A0ABP6GQ42</accession>
<feature type="domain" description="Phage shock protein PspC N-terminal" evidence="2">
    <location>
        <begin position="4"/>
        <end position="65"/>
    </location>
</feature>
<keyword evidence="1" id="KW-1133">Transmembrane helix</keyword>
<feature type="transmembrane region" description="Helical" evidence="1">
    <location>
        <begin position="37"/>
        <end position="63"/>
    </location>
</feature>
<sequence>MNATLHRKMDNKMLAGVCSAIAAQTNLDLNAVRLGVAGVSVIGGIIGIGLAVPLLYVLAWVLIPADDSDMSPAQRWFSKPEVKDVMDKASDALTKKKP</sequence>
<evidence type="ECO:0000256" key="1">
    <source>
        <dbReference type="SAM" id="Phobius"/>
    </source>
</evidence>
<proteinExistence type="predicted"/>
<name>A0ABP6GQ42_9ACTN</name>
<organism evidence="3 4">
    <name type="scientific">Actinocorallia aurantiaca</name>
    <dbReference type="NCBI Taxonomy" id="46204"/>
    <lineage>
        <taxon>Bacteria</taxon>
        <taxon>Bacillati</taxon>
        <taxon>Actinomycetota</taxon>
        <taxon>Actinomycetes</taxon>
        <taxon>Streptosporangiales</taxon>
        <taxon>Thermomonosporaceae</taxon>
        <taxon>Actinocorallia</taxon>
    </lineage>
</organism>
<evidence type="ECO:0000313" key="3">
    <source>
        <dbReference type="EMBL" id="GAA2728653.1"/>
    </source>
</evidence>
<reference evidence="4" key="1">
    <citation type="journal article" date="2019" name="Int. J. Syst. Evol. Microbiol.">
        <title>The Global Catalogue of Microorganisms (GCM) 10K type strain sequencing project: providing services to taxonomists for standard genome sequencing and annotation.</title>
        <authorList>
            <consortium name="The Broad Institute Genomics Platform"/>
            <consortium name="The Broad Institute Genome Sequencing Center for Infectious Disease"/>
            <person name="Wu L."/>
            <person name="Ma J."/>
        </authorList>
    </citation>
    <scope>NUCLEOTIDE SEQUENCE [LARGE SCALE GENOMIC DNA]</scope>
    <source>
        <strain evidence="4">JCM 8201</strain>
    </source>
</reference>
<dbReference type="InterPro" id="IPR007168">
    <property type="entry name" value="Phageshock_PspC_N"/>
</dbReference>
<evidence type="ECO:0000313" key="4">
    <source>
        <dbReference type="Proteomes" id="UP001501842"/>
    </source>
</evidence>
<dbReference type="RefSeq" id="WP_344451757.1">
    <property type="nucleotide sequence ID" value="NZ_BAAATZ010000013.1"/>
</dbReference>
<evidence type="ECO:0000259" key="2">
    <source>
        <dbReference type="Pfam" id="PF04024"/>
    </source>
</evidence>
<gene>
    <name evidence="3" type="ORF">GCM10010439_37360</name>
</gene>
<keyword evidence="1" id="KW-0812">Transmembrane</keyword>
<dbReference type="Proteomes" id="UP001501842">
    <property type="component" value="Unassembled WGS sequence"/>
</dbReference>
<dbReference type="EMBL" id="BAAATZ010000013">
    <property type="protein sequence ID" value="GAA2728653.1"/>
    <property type="molecule type" value="Genomic_DNA"/>
</dbReference>
<comment type="caution">
    <text evidence="3">The sequence shown here is derived from an EMBL/GenBank/DDBJ whole genome shotgun (WGS) entry which is preliminary data.</text>
</comment>
<dbReference type="Pfam" id="PF04024">
    <property type="entry name" value="PspC"/>
    <property type="match status" value="1"/>
</dbReference>
<protein>
    <recommendedName>
        <fullName evidence="2">Phage shock protein PspC N-terminal domain-containing protein</fullName>
    </recommendedName>
</protein>
<keyword evidence="4" id="KW-1185">Reference proteome</keyword>